<evidence type="ECO:0000256" key="4">
    <source>
        <dbReference type="PROSITE-ProRule" id="PRU00278"/>
    </source>
</evidence>
<evidence type="ECO:0000313" key="10">
    <source>
        <dbReference type="Proteomes" id="UP000246740"/>
    </source>
</evidence>
<protein>
    <recommendedName>
        <fullName evidence="5">Peptidyl-prolyl cis-trans isomerase</fullName>
        <ecNumber evidence="5">5.2.1.8</ecNumber>
    </recommendedName>
</protein>
<dbReference type="InterPro" id="IPR036020">
    <property type="entry name" value="WW_dom_sf"/>
</dbReference>
<dbReference type="GO" id="GO:0060255">
    <property type="term" value="P:regulation of macromolecule metabolic process"/>
    <property type="evidence" value="ECO:0007669"/>
    <property type="project" value="UniProtKB-ARBA"/>
</dbReference>
<sequence length="183" mass="20007">MSAQWEIRFSNSRRLPYFYDPVSQTSTWEIPEGHTSESILSLPGAKYLDSANAPTNTSGGSAGAGTGDRPDKVRASHLLIKHRGSRRPSSWKEQNITRSKEDAISQLDEFGQQLRADLSHEKFASLASVHSDCSSARSGGDLGFFARGQMQKPFEDATFGLKVGELSSIVDTDSGVHLIYRTA</sequence>
<evidence type="ECO:0000256" key="5">
    <source>
        <dbReference type="RuleBase" id="RU363014"/>
    </source>
</evidence>
<comment type="catalytic activity">
    <reaction evidence="1 5">
        <text>[protein]-peptidylproline (omega=180) = [protein]-peptidylproline (omega=0)</text>
        <dbReference type="Rhea" id="RHEA:16237"/>
        <dbReference type="Rhea" id="RHEA-COMP:10747"/>
        <dbReference type="Rhea" id="RHEA-COMP:10748"/>
        <dbReference type="ChEBI" id="CHEBI:83833"/>
        <dbReference type="ChEBI" id="CHEBI:83834"/>
        <dbReference type="EC" id="5.2.1.8"/>
    </reaction>
</comment>
<dbReference type="Gene3D" id="2.20.70.10">
    <property type="match status" value="1"/>
</dbReference>
<dbReference type="FunFam" id="3.10.50.40:FF:000010">
    <property type="entry name" value="Peptidyl-prolyl cis-trans isomerase Pin1"/>
    <property type="match status" value="1"/>
</dbReference>
<feature type="region of interest" description="Disordered" evidence="6">
    <location>
        <begin position="50"/>
        <end position="71"/>
    </location>
</feature>
<dbReference type="SMART" id="SM00456">
    <property type="entry name" value="WW"/>
    <property type="match status" value="1"/>
</dbReference>
<dbReference type="PROSITE" id="PS01159">
    <property type="entry name" value="WW_DOMAIN_1"/>
    <property type="match status" value="1"/>
</dbReference>
<dbReference type="GO" id="GO:0005634">
    <property type="term" value="C:nucleus"/>
    <property type="evidence" value="ECO:0007669"/>
    <property type="project" value="TreeGrafter"/>
</dbReference>
<evidence type="ECO:0000259" key="8">
    <source>
        <dbReference type="PROSITE" id="PS50198"/>
    </source>
</evidence>
<accession>A0A317XVN8</accession>
<dbReference type="PROSITE" id="PS50198">
    <property type="entry name" value="PPIC_PPIASE_2"/>
    <property type="match status" value="1"/>
</dbReference>
<dbReference type="InterPro" id="IPR001202">
    <property type="entry name" value="WW_dom"/>
</dbReference>
<proteinExistence type="predicted"/>
<dbReference type="PANTHER" id="PTHR10657:SF4">
    <property type="entry name" value="PEPTIDYL-PROLYL CIS-TRANS ISOMERASE-RELATED"/>
    <property type="match status" value="1"/>
</dbReference>
<dbReference type="Pfam" id="PF13616">
    <property type="entry name" value="Rotamase_3"/>
    <property type="match status" value="1"/>
</dbReference>
<evidence type="ECO:0000256" key="2">
    <source>
        <dbReference type="ARBA" id="ARBA00023110"/>
    </source>
</evidence>
<evidence type="ECO:0000313" key="9">
    <source>
        <dbReference type="EMBL" id="PWZ01883.1"/>
    </source>
</evidence>
<dbReference type="GO" id="GO:0080090">
    <property type="term" value="P:regulation of primary metabolic process"/>
    <property type="evidence" value="ECO:0007669"/>
    <property type="project" value="UniProtKB-ARBA"/>
</dbReference>
<dbReference type="InterPro" id="IPR023058">
    <property type="entry name" value="PPIase_PpiC_CS"/>
</dbReference>
<evidence type="ECO:0000259" key="7">
    <source>
        <dbReference type="PROSITE" id="PS50020"/>
    </source>
</evidence>
<dbReference type="EMBL" id="KZ819189">
    <property type="protein sequence ID" value="PWZ01883.1"/>
    <property type="molecule type" value="Genomic_DNA"/>
</dbReference>
<feature type="domain" description="PpiC" evidence="8">
    <location>
        <begin position="70"/>
        <end position="183"/>
    </location>
</feature>
<dbReference type="PROSITE" id="PS01096">
    <property type="entry name" value="PPIC_PPIASE_1"/>
    <property type="match status" value="1"/>
</dbReference>
<dbReference type="GO" id="GO:0005829">
    <property type="term" value="C:cytosol"/>
    <property type="evidence" value="ECO:0007669"/>
    <property type="project" value="TreeGrafter"/>
</dbReference>
<dbReference type="GO" id="GO:0003755">
    <property type="term" value="F:peptidyl-prolyl cis-trans isomerase activity"/>
    <property type="evidence" value="ECO:0007669"/>
    <property type="project" value="UniProtKB-UniRule"/>
</dbReference>
<dbReference type="InterPro" id="IPR046357">
    <property type="entry name" value="PPIase_dom_sf"/>
</dbReference>
<keyword evidence="2 4" id="KW-0697">Rotamase</keyword>
<dbReference type="SUPFAM" id="SSF54534">
    <property type="entry name" value="FKBP-like"/>
    <property type="match status" value="1"/>
</dbReference>
<dbReference type="OrthoDB" id="2530521at2759"/>
<organism evidence="9 10">
    <name type="scientific">Testicularia cyperi</name>
    <dbReference type="NCBI Taxonomy" id="1882483"/>
    <lineage>
        <taxon>Eukaryota</taxon>
        <taxon>Fungi</taxon>
        <taxon>Dikarya</taxon>
        <taxon>Basidiomycota</taxon>
        <taxon>Ustilaginomycotina</taxon>
        <taxon>Ustilaginomycetes</taxon>
        <taxon>Ustilaginales</taxon>
        <taxon>Anthracoideaceae</taxon>
        <taxon>Testicularia</taxon>
    </lineage>
</organism>
<dbReference type="InParanoid" id="A0A317XVN8"/>
<dbReference type="PANTHER" id="PTHR10657">
    <property type="entry name" value="PEPTIDYL-PROLYL CIS-TRANS ISOMERASE"/>
    <property type="match status" value="1"/>
</dbReference>
<dbReference type="Proteomes" id="UP000246740">
    <property type="component" value="Unassembled WGS sequence"/>
</dbReference>
<keyword evidence="3 4" id="KW-0413">Isomerase</keyword>
<dbReference type="CDD" id="cd00201">
    <property type="entry name" value="WW"/>
    <property type="match status" value="1"/>
</dbReference>
<name>A0A317XVN8_9BASI</name>
<dbReference type="InterPro" id="IPR000297">
    <property type="entry name" value="PPIase_PpiC"/>
</dbReference>
<reference evidence="9 10" key="1">
    <citation type="journal article" date="2018" name="Mol. Biol. Evol.">
        <title>Broad Genomic Sampling Reveals a Smut Pathogenic Ancestry of the Fungal Clade Ustilaginomycotina.</title>
        <authorList>
            <person name="Kijpornyongpan T."/>
            <person name="Mondo S.J."/>
            <person name="Barry K."/>
            <person name="Sandor L."/>
            <person name="Lee J."/>
            <person name="Lipzen A."/>
            <person name="Pangilinan J."/>
            <person name="LaButti K."/>
            <person name="Hainaut M."/>
            <person name="Henrissat B."/>
            <person name="Grigoriev I.V."/>
            <person name="Spatafora J.W."/>
            <person name="Aime M.C."/>
        </authorList>
    </citation>
    <scope>NUCLEOTIDE SEQUENCE [LARGE SCALE GENOMIC DNA]</scope>
    <source>
        <strain evidence="9 10">MCA 3645</strain>
    </source>
</reference>
<dbReference type="STRING" id="1882483.A0A317XVN8"/>
<keyword evidence="10" id="KW-1185">Reference proteome</keyword>
<evidence type="ECO:0000256" key="6">
    <source>
        <dbReference type="SAM" id="MobiDB-lite"/>
    </source>
</evidence>
<evidence type="ECO:0000256" key="3">
    <source>
        <dbReference type="ARBA" id="ARBA00023235"/>
    </source>
</evidence>
<evidence type="ECO:0000256" key="1">
    <source>
        <dbReference type="ARBA" id="ARBA00000971"/>
    </source>
</evidence>
<dbReference type="SUPFAM" id="SSF51045">
    <property type="entry name" value="WW domain"/>
    <property type="match status" value="1"/>
</dbReference>
<dbReference type="InterPro" id="IPR051370">
    <property type="entry name" value="PPIase_Pin1"/>
</dbReference>
<dbReference type="Gene3D" id="3.10.50.40">
    <property type="match status" value="1"/>
</dbReference>
<gene>
    <name evidence="9" type="ORF">BCV70DRAFT_198165</name>
</gene>
<dbReference type="FunCoup" id="A0A317XVN8">
    <property type="interactions" value="542"/>
</dbReference>
<dbReference type="AlphaFoldDB" id="A0A317XVN8"/>
<feature type="domain" description="WW" evidence="7">
    <location>
        <begin position="1"/>
        <end position="33"/>
    </location>
</feature>
<dbReference type="EC" id="5.2.1.8" evidence="5"/>
<dbReference type="PROSITE" id="PS50020">
    <property type="entry name" value="WW_DOMAIN_2"/>
    <property type="match status" value="1"/>
</dbReference>